<organism evidence="1 2">
    <name type="scientific">Rhizobium leguminosarum</name>
    <dbReference type="NCBI Taxonomy" id="384"/>
    <lineage>
        <taxon>Bacteria</taxon>
        <taxon>Pseudomonadati</taxon>
        <taxon>Pseudomonadota</taxon>
        <taxon>Alphaproteobacteria</taxon>
        <taxon>Hyphomicrobiales</taxon>
        <taxon>Rhizobiaceae</taxon>
        <taxon>Rhizobium/Agrobacterium group</taxon>
        <taxon>Rhizobium</taxon>
    </lineage>
</organism>
<dbReference type="AlphaFoldDB" id="A0A2K9Z4J4"/>
<protein>
    <submittedName>
        <fullName evidence="1">Uncharacterized protein</fullName>
    </submittedName>
</protein>
<sequence>MTIAEHFISSEQSVHFHLLKRLNKFSDHIDGTGSWLKIDRMFDWKRRPLLSADHCDQ</sequence>
<dbReference type="EMBL" id="CP025012">
    <property type="protein sequence ID" value="AUW43184.1"/>
    <property type="molecule type" value="Genomic_DNA"/>
</dbReference>
<gene>
    <name evidence="1" type="ORF">CUJ84_Chr002835</name>
</gene>
<dbReference type="Proteomes" id="UP000238523">
    <property type="component" value="Chromosome"/>
</dbReference>
<proteinExistence type="predicted"/>
<name>A0A2K9Z4J4_RHILE</name>
<reference evidence="1 2" key="1">
    <citation type="submission" date="2017-11" db="EMBL/GenBank/DDBJ databases">
        <title>Complete genome of Rhizobium leguminosarum Norway, an ineffective micro-symbiont.</title>
        <authorList>
            <person name="Hoffrichter A."/>
            <person name="Liang J."/>
            <person name="Brachmann A."/>
            <person name="Marin M."/>
        </authorList>
    </citation>
    <scope>NUCLEOTIDE SEQUENCE [LARGE SCALE GENOMIC DNA]</scope>
    <source>
        <strain evidence="1 2">Norway</strain>
    </source>
</reference>
<accession>A0A2K9Z4J4</accession>
<evidence type="ECO:0000313" key="1">
    <source>
        <dbReference type="EMBL" id="AUW43184.1"/>
    </source>
</evidence>
<evidence type="ECO:0000313" key="2">
    <source>
        <dbReference type="Proteomes" id="UP000238523"/>
    </source>
</evidence>